<dbReference type="PROSITE" id="PS50109">
    <property type="entry name" value="HIS_KIN"/>
    <property type="match status" value="1"/>
</dbReference>
<evidence type="ECO:0000256" key="6">
    <source>
        <dbReference type="ARBA" id="ARBA00022692"/>
    </source>
</evidence>
<comment type="function">
    <text evidence="11">Photoreceptor which exists in two forms that are reversibly interconvertible by light: the R form that absorbs maximally in the red region of the spectrum and the FR form that absorbs maximally in the far-red region.</text>
</comment>
<dbReference type="InterPro" id="IPR036890">
    <property type="entry name" value="HATPase_C_sf"/>
</dbReference>
<dbReference type="KEGG" id="bsen:DP114_26575"/>
<feature type="transmembrane region" description="Helical" evidence="12">
    <location>
        <begin position="189"/>
        <end position="208"/>
    </location>
</feature>
<dbReference type="SUPFAM" id="SSF55874">
    <property type="entry name" value="ATPase domain of HSP90 chaperone/DNA topoisomerase II/histidine kinase"/>
    <property type="match status" value="1"/>
</dbReference>
<evidence type="ECO:0000256" key="9">
    <source>
        <dbReference type="ARBA" id="ARBA00023012"/>
    </source>
</evidence>
<dbReference type="EMBL" id="CP030118">
    <property type="protein sequence ID" value="QDL10997.1"/>
    <property type="molecule type" value="Genomic_DNA"/>
</dbReference>
<evidence type="ECO:0000256" key="4">
    <source>
        <dbReference type="ARBA" id="ARBA00022553"/>
    </source>
</evidence>
<dbReference type="InterPro" id="IPR003661">
    <property type="entry name" value="HisK_dim/P_dom"/>
</dbReference>
<sequence length="484" mass="53428">MRLRSFRLRTALSCAALAGSALVGFGAVSWFQIYNAQINRLDAQLFNQLLRGTRSAQRERLQFFGDSLPYAFGTNTKIPIAVLVRDANGNILYQSDEVPTDKEVNRLLLKRLQLAPLPPPPKREPPPKLSNTNPAVASPFLRPPAPRFVTLATPTGTWRIGAVKFSNVHVAIAVSLQAVNQEMGTIRNIFLVSISGALLLVAFGAWAVSGGALRPIRQLTGVIQQVTVKGLDQRIPIGTTDVEFVELIQVFNQMLERLERSFTQASRFSADAAHELKTPLTILQGELERTLQQVDSGSEVQQRLSNLLDEVRRLSGITRKLLLLSLADAGQMKLFLVEVDMSELLMEMLEDLELLAPHLSVQTDISDGLRVQGDHDLLIQVLQNLFSNAIKYNLANGWIHINAKKTQTTLHITIANASKEISVGDRSRIFDRFHRGDPARTRKVEGIGLGLSLAREIARAHRGDLTLDSTSDGQTAFSLTLPMT</sequence>
<dbReference type="InterPro" id="IPR005467">
    <property type="entry name" value="His_kinase_dom"/>
</dbReference>
<keyword evidence="8 12" id="KW-1133">Transmembrane helix</keyword>
<dbReference type="RefSeq" id="WP_171977518.1">
    <property type="nucleotide sequence ID" value="NZ_CAWOXK010000001.1"/>
</dbReference>
<accession>A0A856MNZ7</accession>
<dbReference type="InterPro" id="IPR050428">
    <property type="entry name" value="TCS_sensor_his_kinase"/>
</dbReference>
<dbReference type="PANTHER" id="PTHR45436">
    <property type="entry name" value="SENSOR HISTIDINE KINASE YKOH"/>
    <property type="match status" value="1"/>
</dbReference>
<keyword evidence="9" id="KW-0902">Two-component regulatory system</keyword>
<evidence type="ECO:0000256" key="12">
    <source>
        <dbReference type="SAM" id="Phobius"/>
    </source>
</evidence>
<dbReference type="FunFam" id="3.30.565.10:FF:000006">
    <property type="entry name" value="Sensor histidine kinase WalK"/>
    <property type="match status" value="1"/>
</dbReference>
<dbReference type="InterPro" id="IPR003660">
    <property type="entry name" value="HAMP_dom"/>
</dbReference>
<proteinExistence type="predicted"/>
<dbReference type="SMART" id="SM00388">
    <property type="entry name" value="HisKA"/>
    <property type="match status" value="1"/>
</dbReference>
<dbReference type="PROSITE" id="PS50885">
    <property type="entry name" value="HAMP"/>
    <property type="match status" value="1"/>
</dbReference>
<dbReference type="Pfam" id="PF00672">
    <property type="entry name" value="HAMP"/>
    <property type="match status" value="1"/>
</dbReference>
<keyword evidence="16" id="KW-1185">Reference proteome</keyword>
<evidence type="ECO:0000256" key="8">
    <source>
        <dbReference type="ARBA" id="ARBA00022989"/>
    </source>
</evidence>
<protein>
    <recommendedName>
        <fullName evidence="3">histidine kinase</fullName>
        <ecNumber evidence="3">2.7.13.3</ecNumber>
    </recommendedName>
</protein>
<evidence type="ECO:0000256" key="3">
    <source>
        <dbReference type="ARBA" id="ARBA00012438"/>
    </source>
</evidence>
<evidence type="ECO:0000256" key="2">
    <source>
        <dbReference type="ARBA" id="ARBA00004370"/>
    </source>
</evidence>
<dbReference type="Pfam" id="PF00512">
    <property type="entry name" value="HisKA"/>
    <property type="match status" value="1"/>
</dbReference>
<evidence type="ECO:0000313" key="16">
    <source>
        <dbReference type="Proteomes" id="UP000503129"/>
    </source>
</evidence>
<dbReference type="Pfam" id="PF02518">
    <property type="entry name" value="HATPase_c"/>
    <property type="match status" value="1"/>
</dbReference>
<keyword evidence="7 15" id="KW-0418">Kinase</keyword>
<dbReference type="Proteomes" id="UP000503129">
    <property type="component" value="Chromosome"/>
</dbReference>
<keyword evidence="4" id="KW-0597">Phosphoprotein</keyword>
<dbReference type="GO" id="GO:0005886">
    <property type="term" value="C:plasma membrane"/>
    <property type="evidence" value="ECO:0007669"/>
    <property type="project" value="TreeGrafter"/>
</dbReference>
<dbReference type="InterPro" id="IPR004358">
    <property type="entry name" value="Sig_transdc_His_kin-like_C"/>
</dbReference>
<dbReference type="Gene3D" id="1.10.287.130">
    <property type="match status" value="1"/>
</dbReference>
<dbReference type="CDD" id="cd00082">
    <property type="entry name" value="HisKA"/>
    <property type="match status" value="1"/>
</dbReference>
<evidence type="ECO:0000256" key="5">
    <source>
        <dbReference type="ARBA" id="ARBA00022679"/>
    </source>
</evidence>
<dbReference type="SMART" id="SM00387">
    <property type="entry name" value="HATPase_c"/>
    <property type="match status" value="1"/>
</dbReference>
<evidence type="ECO:0000256" key="1">
    <source>
        <dbReference type="ARBA" id="ARBA00000085"/>
    </source>
</evidence>
<feature type="domain" description="HAMP" evidence="14">
    <location>
        <begin position="210"/>
        <end position="263"/>
    </location>
</feature>
<name>A0A856MNZ7_9CYAN</name>
<evidence type="ECO:0000259" key="13">
    <source>
        <dbReference type="PROSITE" id="PS50109"/>
    </source>
</evidence>
<dbReference type="PRINTS" id="PR00344">
    <property type="entry name" value="BCTRLSENSOR"/>
</dbReference>
<evidence type="ECO:0000256" key="7">
    <source>
        <dbReference type="ARBA" id="ARBA00022777"/>
    </source>
</evidence>
<dbReference type="Gene3D" id="6.10.340.10">
    <property type="match status" value="1"/>
</dbReference>
<dbReference type="PANTHER" id="PTHR45436:SF5">
    <property type="entry name" value="SENSOR HISTIDINE KINASE TRCS"/>
    <property type="match status" value="1"/>
</dbReference>
<dbReference type="InterPro" id="IPR003594">
    <property type="entry name" value="HATPase_dom"/>
</dbReference>
<gene>
    <name evidence="15" type="ORF">DP114_26575</name>
</gene>
<comment type="catalytic activity">
    <reaction evidence="1">
        <text>ATP + protein L-histidine = ADP + protein N-phospho-L-histidine.</text>
        <dbReference type="EC" id="2.7.13.3"/>
    </reaction>
</comment>
<comment type="subcellular location">
    <subcellularLocation>
        <location evidence="2">Membrane</location>
    </subcellularLocation>
</comment>
<reference evidence="15 16" key="1">
    <citation type="submission" date="2018-06" db="EMBL/GenBank/DDBJ databases">
        <title>Comparative genomics of Brasilonema spp. strains.</title>
        <authorList>
            <person name="Alvarenga D.O."/>
            <person name="Fiore M.F."/>
            <person name="Varani A.M."/>
        </authorList>
    </citation>
    <scope>NUCLEOTIDE SEQUENCE [LARGE SCALE GENOMIC DNA]</scope>
    <source>
        <strain evidence="15 16">CENA114</strain>
    </source>
</reference>
<evidence type="ECO:0000256" key="11">
    <source>
        <dbReference type="ARBA" id="ARBA00055745"/>
    </source>
</evidence>
<keyword evidence="10 12" id="KW-0472">Membrane</keyword>
<keyword evidence="6 12" id="KW-0812">Transmembrane</keyword>
<feature type="domain" description="Histidine kinase" evidence="13">
    <location>
        <begin position="271"/>
        <end position="484"/>
    </location>
</feature>
<dbReference type="GO" id="GO:0000155">
    <property type="term" value="F:phosphorelay sensor kinase activity"/>
    <property type="evidence" value="ECO:0007669"/>
    <property type="project" value="InterPro"/>
</dbReference>
<dbReference type="SUPFAM" id="SSF158472">
    <property type="entry name" value="HAMP domain-like"/>
    <property type="match status" value="1"/>
</dbReference>
<evidence type="ECO:0000256" key="10">
    <source>
        <dbReference type="ARBA" id="ARBA00023136"/>
    </source>
</evidence>
<evidence type="ECO:0000313" key="15">
    <source>
        <dbReference type="EMBL" id="QDL10997.1"/>
    </source>
</evidence>
<dbReference type="SUPFAM" id="SSF47384">
    <property type="entry name" value="Homodimeric domain of signal transducing histidine kinase"/>
    <property type="match status" value="1"/>
</dbReference>
<dbReference type="EC" id="2.7.13.3" evidence="3"/>
<keyword evidence="5" id="KW-0808">Transferase</keyword>
<dbReference type="Gene3D" id="3.30.565.10">
    <property type="entry name" value="Histidine kinase-like ATPase, C-terminal domain"/>
    <property type="match status" value="1"/>
</dbReference>
<evidence type="ECO:0000259" key="14">
    <source>
        <dbReference type="PROSITE" id="PS50885"/>
    </source>
</evidence>
<dbReference type="SMART" id="SM00304">
    <property type="entry name" value="HAMP"/>
    <property type="match status" value="1"/>
</dbReference>
<dbReference type="InterPro" id="IPR036097">
    <property type="entry name" value="HisK_dim/P_sf"/>
</dbReference>
<dbReference type="AlphaFoldDB" id="A0A856MNZ7"/>
<organism evidence="15 16">
    <name type="scientific">Brasilonema sennae CENA114</name>
    <dbReference type="NCBI Taxonomy" id="415709"/>
    <lineage>
        <taxon>Bacteria</taxon>
        <taxon>Bacillati</taxon>
        <taxon>Cyanobacteriota</taxon>
        <taxon>Cyanophyceae</taxon>
        <taxon>Nostocales</taxon>
        <taxon>Scytonemataceae</taxon>
        <taxon>Brasilonema</taxon>
        <taxon>Bromeliae group (in: Brasilonema)</taxon>
    </lineage>
</organism>
<dbReference type="CDD" id="cd06225">
    <property type="entry name" value="HAMP"/>
    <property type="match status" value="1"/>
</dbReference>